<feature type="domain" description="Enoyl reductase (ER)" evidence="1">
    <location>
        <begin position="15"/>
        <end position="338"/>
    </location>
</feature>
<name>A0A7W4XYE3_KINRA</name>
<protein>
    <submittedName>
        <fullName evidence="2">NADPH:quinone reductase-like Zn-dependent oxidoreductase</fullName>
    </submittedName>
</protein>
<dbReference type="SUPFAM" id="SSF51735">
    <property type="entry name" value="NAD(P)-binding Rossmann-fold domains"/>
    <property type="match status" value="1"/>
</dbReference>
<dbReference type="CDD" id="cd08273">
    <property type="entry name" value="MDR8"/>
    <property type="match status" value="1"/>
</dbReference>
<dbReference type="SMART" id="SM00829">
    <property type="entry name" value="PKS_ER"/>
    <property type="match status" value="1"/>
</dbReference>
<dbReference type="Pfam" id="PF08240">
    <property type="entry name" value="ADH_N"/>
    <property type="match status" value="1"/>
</dbReference>
<reference evidence="2 3" key="2">
    <citation type="submission" date="2020-08" db="EMBL/GenBank/DDBJ databases">
        <authorList>
            <person name="Partida-Martinez L."/>
            <person name="Huntemann M."/>
            <person name="Clum A."/>
            <person name="Wang J."/>
            <person name="Palaniappan K."/>
            <person name="Ritter S."/>
            <person name="Chen I.-M."/>
            <person name="Stamatis D."/>
            <person name="Reddy T."/>
            <person name="O'Malley R."/>
            <person name="Daum C."/>
            <person name="Shapiro N."/>
            <person name="Ivanova N."/>
            <person name="Kyrpides N."/>
            <person name="Woyke T."/>
        </authorList>
    </citation>
    <scope>NUCLEOTIDE SEQUENCE [LARGE SCALE GENOMIC DNA]</scope>
    <source>
        <strain evidence="2 3">AS2.23</strain>
    </source>
</reference>
<sequence>MSWFNGRAVIVSRRGGPEHLRVLETRFPDPAPGSVRVAVQAAGVAYGDVLLREGLVPKTSYPVTPGYDAVGVVDAVGDGVTSPAVGQRVLARTEGRGGYATHVQVSADFTVPVPADLEAGALVALPLNYLSAWQMLTRVALTPAEGTVLVHGAAGGVGSALVELARLRGLHVIGTASAAHLPALTEQGASAVDRGGDWVRGVRALAPGGVDTVFDGVGGFISRRSFALLAPGGHLVVYGITSGLAGGRRSPAALARTAAGTLRQSALGLFSKGLGIDGYMSATYVPAHPRRFREDLTELVTLLQRGAISPRIAARLPLEQAQEAHRLLAGGVSGKIVLEVAPA</sequence>
<dbReference type="RefSeq" id="WP_183392718.1">
    <property type="nucleotide sequence ID" value="NZ_JACHVY010000005.1"/>
</dbReference>
<dbReference type="InterPro" id="IPR051397">
    <property type="entry name" value="Zn-ADH-like_protein"/>
</dbReference>
<dbReference type="Proteomes" id="UP000533269">
    <property type="component" value="Unassembled WGS sequence"/>
</dbReference>
<dbReference type="EMBL" id="JACHVY010000005">
    <property type="protein sequence ID" value="MBB2903076.1"/>
    <property type="molecule type" value="Genomic_DNA"/>
</dbReference>
<dbReference type="InterPro" id="IPR036291">
    <property type="entry name" value="NAD(P)-bd_dom_sf"/>
</dbReference>
<dbReference type="InterPro" id="IPR020843">
    <property type="entry name" value="ER"/>
</dbReference>
<dbReference type="Pfam" id="PF13602">
    <property type="entry name" value="ADH_zinc_N_2"/>
    <property type="match status" value="1"/>
</dbReference>
<dbReference type="PANTHER" id="PTHR43677:SF4">
    <property type="entry name" value="QUINONE OXIDOREDUCTASE-LIKE PROTEIN 2"/>
    <property type="match status" value="1"/>
</dbReference>
<organism evidence="2 3">
    <name type="scientific">Kineococcus radiotolerans</name>
    <dbReference type="NCBI Taxonomy" id="131568"/>
    <lineage>
        <taxon>Bacteria</taxon>
        <taxon>Bacillati</taxon>
        <taxon>Actinomycetota</taxon>
        <taxon>Actinomycetes</taxon>
        <taxon>Kineosporiales</taxon>
        <taxon>Kineosporiaceae</taxon>
        <taxon>Kineococcus</taxon>
    </lineage>
</organism>
<evidence type="ECO:0000313" key="3">
    <source>
        <dbReference type="Proteomes" id="UP000533269"/>
    </source>
</evidence>
<dbReference type="Gene3D" id="3.40.50.720">
    <property type="entry name" value="NAD(P)-binding Rossmann-like Domain"/>
    <property type="match status" value="1"/>
</dbReference>
<evidence type="ECO:0000259" key="1">
    <source>
        <dbReference type="SMART" id="SM00829"/>
    </source>
</evidence>
<dbReference type="GO" id="GO:0016491">
    <property type="term" value="F:oxidoreductase activity"/>
    <property type="evidence" value="ECO:0007669"/>
    <property type="project" value="InterPro"/>
</dbReference>
<comment type="caution">
    <text evidence="2">The sequence shown here is derived from an EMBL/GenBank/DDBJ whole genome shotgun (WGS) entry which is preliminary data.</text>
</comment>
<dbReference type="InterPro" id="IPR013154">
    <property type="entry name" value="ADH-like_N"/>
</dbReference>
<accession>A0A7W4XYE3</accession>
<dbReference type="InterPro" id="IPR011032">
    <property type="entry name" value="GroES-like_sf"/>
</dbReference>
<dbReference type="SUPFAM" id="SSF50129">
    <property type="entry name" value="GroES-like"/>
    <property type="match status" value="1"/>
</dbReference>
<evidence type="ECO:0000313" key="2">
    <source>
        <dbReference type="EMBL" id="MBB2903076.1"/>
    </source>
</evidence>
<reference evidence="2 3" key="1">
    <citation type="submission" date="2020-08" db="EMBL/GenBank/DDBJ databases">
        <title>The Agave Microbiome: Exploring the role of microbial communities in plant adaptations to desert environments.</title>
        <authorList>
            <person name="Partida-Martinez L.P."/>
        </authorList>
    </citation>
    <scope>NUCLEOTIDE SEQUENCE [LARGE SCALE GENOMIC DNA]</scope>
    <source>
        <strain evidence="2 3">AS2.23</strain>
    </source>
</reference>
<gene>
    <name evidence="2" type="ORF">FHR75_003918</name>
</gene>
<dbReference type="PANTHER" id="PTHR43677">
    <property type="entry name" value="SHORT-CHAIN DEHYDROGENASE/REDUCTASE"/>
    <property type="match status" value="1"/>
</dbReference>
<dbReference type="Gene3D" id="3.90.180.10">
    <property type="entry name" value="Medium-chain alcohol dehydrogenases, catalytic domain"/>
    <property type="match status" value="1"/>
</dbReference>
<dbReference type="AlphaFoldDB" id="A0A7W4XYE3"/>
<proteinExistence type="predicted"/>